<evidence type="ECO:0000313" key="7">
    <source>
        <dbReference type="EMBL" id="PRP87733.1"/>
    </source>
</evidence>
<dbReference type="STRING" id="1890364.A0A2P6NUT9"/>
<organism evidence="7 8">
    <name type="scientific">Planoprotostelium fungivorum</name>
    <dbReference type="NCBI Taxonomy" id="1890364"/>
    <lineage>
        <taxon>Eukaryota</taxon>
        <taxon>Amoebozoa</taxon>
        <taxon>Evosea</taxon>
        <taxon>Variosea</taxon>
        <taxon>Cavosteliida</taxon>
        <taxon>Cavosteliaceae</taxon>
        <taxon>Planoprotostelium</taxon>
    </lineage>
</organism>
<evidence type="ECO:0000256" key="5">
    <source>
        <dbReference type="SAM" id="MobiDB-lite"/>
    </source>
</evidence>
<dbReference type="SUPFAM" id="SSF57850">
    <property type="entry name" value="RING/U-box"/>
    <property type="match status" value="1"/>
</dbReference>
<dbReference type="AlphaFoldDB" id="A0A2P6NUT9"/>
<feature type="region of interest" description="Disordered" evidence="5">
    <location>
        <begin position="170"/>
        <end position="253"/>
    </location>
</feature>
<dbReference type="Pfam" id="PF13639">
    <property type="entry name" value="zf-RING_2"/>
    <property type="match status" value="1"/>
</dbReference>
<evidence type="ECO:0000256" key="4">
    <source>
        <dbReference type="PROSITE-ProRule" id="PRU00175"/>
    </source>
</evidence>
<feature type="domain" description="RING-type" evidence="6">
    <location>
        <begin position="82"/>
        <end position="123"/>
    </location>
</feature>
<evidence type="ECO:0000313" key="8">
    <source>
        <dbReference type="Proteomes" id="UP000241769"/>
    </source>
</evidence>
<dbReference type="InterPro" id="IPR051834">
    <property type="entry name" value="RING_finger_E3_ligase"/>
</dbReference>
<keyword evidence="2 4" id="KW-0863">Zinc-finger</keyword>
<dbReference type="InterPro" id="IPR001841">
    <property type="entry name" value="Znf_RING"/>
</dbReference>
<dbReference type="FunFam" id="3.30.40.10:FF:000388">
    <property type="entry name" value="Putative RING zinc finger domain superfamily protein"/>
    <property type="match status" value="1"/>
</dbReference>
<evidence type="ECO:0000256" key="2">
    <source>
        <dbReference type="ARBA" id="ARBA00022771"/>
    </source>
</evidence>
<dbReference type="GO" id="GO:0006511">
    <property type="term" value="P:ubiquitin-dependent protein catabolic process"/>
    <property type="evidence" value="ECO:0007669"/>
    <property type="project" value="TreeGrafter"/>
</dbReference>
<dbReference type="GO" id="GO:0005634">
    <property type="term" value="C:nucleus"/>
    <property type="evidence" value="ECO:0007669"/>
    <property type="project" value="TreeGrafter"/>
</dbReference>
<feature type="compositionally biased region" description="Basic and acidic residues" evidence="5">
    <location>
        <begin position="170"/>
        <end position="187"/>
    </location>
</feature>
<reference evidence="7 8" key="1">
    <citation type="journal article" date="2018" name="Genome Biol. Evol.">
        <title>Multiple Roots of Fruiting Body Formation in Amoebozoa.</title>
        <authorList>
            <person name="Hillmann F."/>
            <person name="Forbes G."/>
            <person name="Novohradska S."/>
            <person name="Ferling I."/>
            <person name="Riege K."/>
            <person name="Groth M."/>
            <person name="Westermann M."/>
            <person name="Marz M."/>
            <person name="Spaller T."/>
            <person name="Winckler T."/>
            <person name="Schaap P."/>
            <person name="Glockner G."/>
        </authorList>
    </citation>
    <scope>NUCLEOTIDE SEQUENCE [LARGE SCALE GENOMIC DNA]</scope>
    <source>
        <strain evidence="7 8">Jena</strain>
    </source>
</reference>
<evidence type="ECO:0000256" key="3">
    <source>
        <dbReference type="ARBA" id="ARBA00022833"/>
    </source>
</evidence>
<dbReference type="EMBL" id="MDYQ01000018">
    <property type="protein sequence ID" value="PRP87733.1"/>
    <property type="molecule type" value="Genomic_DNA"/>
</dbReference>
<dbReference type="PANTHER" id="PTHR45931:SF3">
    <property type="entry name" value="RING ZINC FINGER-CONTAINING PROTEIN"/>
    <property type="match status" value="1"/>
</dbReference>
<evidence type="ECO:0000259" key="6">
    <source>
        <dbReference type="PROSITE" id="PS50089"/>
    </source>
</evidence>
<gene>
    <name evidence="7" type="ORF">PROFUN_02433</name>
</gene>
<sequence>MEDSNDRNARRHRRFTERMEMLENQLIPMMALLTRTTNLALLQYLGRTASQTHMVPLERILSELPPIPVDLAAKQAKDDTSCSICIGDYEAEQMVRVLPCGHDFHVECIDEWLKQRLLCPLCKRDVGNTRREVRKNIEAHKAEVEKRAYELSLPEEERERIKLERETEVKNKRKRIMEQQQRREEQMKRKRARVIHEDTASREPTSQTPPSNDSPVAAPNTMYIDLVDGSEDETPPPLTDGHEDAGDDHHGGSIIYFPRVPYVLYQRTRPQRTSTAQVDLTEVEDEASHDAPVEINVAESDEDTE</sequence>
<dbReference type="InParanoid" id="A0A2P6NUT9"/>
<feature type="region of interest" description="Disordered" evidence="5">
    <location>
        <begin position="268"/>
        <end position="305"/>
    </location>
</feature>
<evidence type="ECO:0000256" key="1">
    <source>
        <dbReference type="ARBA" id="ARBA00022723"/>
    </source>
</evidence>
<dbReference type="GO" id="GO:0008270">
    <property type="term" value="F:zinc ion binding"/>
    <property type="evidence" value="ECO:0007669"/>
    <property type="project" value="UniProtKB-KW"/>
</dbReference>
<keyword evidence="1" id="KW-0479">Metal-binding</keyword>
<proteinExistence type="predicted"/>
<feature type="compositionally biased region" description="Basic and acidic residues" evidence="5">
    <location>
        <begin position="240"/>
        <end position="251"/>
    </location>
</feature>
<keyword evidence="8" id="KW-1185">Reference proteome</keyword>
<protein>
    <submittedName>
        <fullName evidence="7">RING finger protein</fullName>
    </submittedName>
</protein>
<dbReference type="InterPro" id="IPR013083">
    <property type="entry name" value="Znf_RING/FYVE/PHD"/>
</dbReference>
<dbReference type="PANTHER" id="PTHR45931">
    <property type="entry name" value="SI:CH211-59O9.10"/>
    <property type="match status" value="1"/>
</dbReference>
<keyword evidence="3" id="KW-0862">Zinc</keyword>
<dbReference type="Proteomes" id="UP000241769">
    <property type="component" value="Unassembled WGS sequence"/>
</dbReference>
<dbReference type="CDD" id="cd16454">
    <property type="entry name" value="RING-H2_PA-TM-RING"/>
    <property type="match status" value="1"/>
</dbReference>
<comment type="caution">
    <text evidence="7">The sequence shown here is derived from an EMBL/GenBank/DDBJ whole genome shotgun (WGS) entry which is preliminary data.</text>
</comment>
<dbReference type="OrthoDB" id="20566at2759"/>
<feature type="compositionally biased region" description="Polar residues" evidence="5">
    <location>
        <begin position="202"/>
        <end position="214"/>
    </location>
</feature>
<dbReference type="PROSITE" id="PS50089">
    <property type="entry name" value="ZF_RING_2"/>
    <property type="match status" value="1"/>
</dbReference>
<dbReference type="Gene3D" id="3.30.40.10">
    <property type="entry name" value="Zinc/RING finger domain, C3HC4 (zinc finger)"/>
    <property type="match status" value="1"/>
</dbReference>
<dbReference type="SMART" id="SM00184">
    <property type="entry name" value="RING"/>
    <property type="match status" value="1"/>
</dbReference>
<name>A0A2P6NUT9_9EUKA</name>
<dbReference type="GO" id="GO:0061630">
    <property type="term" value="F:ubiquitin protein ligase activity"/>
    <property type="evidence" value="ECO:0007669"/>
    <property type="project" value="TreeGrafter"/>
</dbReference>
<accession>A0A2P6NUT9</accession>